<accession>A0A2S4LA86</accession>
<organism evidence="1 2">
    <name type="scientific">Tolypocladium paradoxum</name>
    <dbReference type="NCBI Taxonomy" id="94208"/>
    <lineage>
        <taxon>Eukaryota</taxon>
        <taxon>Fungi</taxon>
        <taxon>Dikarya</taxon>
        <taxon>Ascomycota</taxon>
        <taxon>Pezizomycotina</taxon>
        <taxon>Sordariomycetes</taxon>
        <taxon>Hypocreomycetidae</taxon>
        <taxon>Hypocreales</taxon>
        <taxon>Ophiocordycipitaceae</taxon>
        <taxon>Tolypocladium</taxon>
    </lineage>
</organism>
<dbReference type="Proteomes" id="UP000237481">
    <property type="component" value="Unassembled WGS sequence"/>
</dbReference>
<name>A0A2S4LA86_9HYPO</name>
<sequence>MASSPEGIINFLSGQQLGADQRSKATRRFYHIINHFESAENTSGDSQYNRPRLVRLTYEYAISEESKDNILRAFFKSMMLPVDGDENVDFTDTQLEEETHSNLNGFSEYLFDNFFLPLKASTKKTPQPSPAYHSAHSATWTTQQILLEGAKAEN</sequence>
<dbReference type="AlphaFoldDB" id="A0A2S4LA86"/>
<evidence type="ECO:0000313" key="1">
    <source>
        <dbReference type="EMBL" id="POR39343.1"/>
    </source>
</evidence>
<protein>
    <submittedName>
        <fullName evidence="1">Uncharacterized protein</fullName>
    </submittedName>
</protein>
<evidence type="ECO:0000313" key="2">
    <source>
        <dbReference type="Proteomes" id="UP000237481"/>
    </source>
</evidence>
<gene>
    <name evidence="1" type="ORF">TPAR_00459</name>
</gene>
<proteinExistence type="predicted"/>
<comment type="caution">
    <text evidence="1">The sequence shown here is derived from an EMBL/GenBank/DDBJ whole genome shotgun (WGS) entry which is preliminary data.</text>
</comment>
<reference evidence="1 2" key="1">
    <citation type="submission" date="2018-01" db="EMBL/GenBank/DDBJ databases">
        <title>Harnessing the power of phylogenomics to disentangle the directionality and signatures of interkingdom host jumping in the parasitic fungal genus Tolypocladium.</title>
        <authorList>
            <person name="Quandt C.A."/>
            <person name="Patterson W."/>
            <person name="Spatafora J.W."/>
        </authorList>
    </citation>
    <scope>NUCLEOTIDE SEQUENCE [LARGE SCALE GENOMIC DNA]</scope>
    <source>
        <strain evidence="1 2">NRBC 100945</strain>
    </source>
</reference>
<dbReference type="STRING" id="94208.A0A2S4LA86"/>
<dbReference type="EMBL" id="PKSG01000045">
    <property type="protein sequence ID" value="POR39343.1"/>
    <property type="molecule type" value="Genomic_DNA"/>
</dbReference>
<keyword evidence="2" id="KW-1185">Reference proteome</keyword>
<dbReference type="OrthoDB" id="2104739at2759"/>